<dbReference type="AlphaFoldDB" id="A0AB94IMV6"/>
<dbReference type="PROSITE" id="PS51833">
    <property type="entry name" value="HDOD"/>
    <property type="match status" value="1"/>
</dbReference>
<dbReference type="InterPro" id="IPR052340">
    <property type="entry name" value="RNase_Y/CdgJ"/>
</dbReference>
<feature type="domain" description="EAL" evidence="1">
    <location>
        <begin position="1"/>
        <end position="207"/>
    </location>
</feature>
<feature type="domain" description="HDOD" evidence="2">
    <location>
        <begin position="201"/>
        <end position="391"/>
    </location>
</feature>
<dbReference type="PANTHER" id="PTHR33525:SF4">
    <property type="entry name" value="CYCLIC DI-GMP PHOSPHODIESTERASE CDGJ"/>
    <property type="match status" value="1"/>
</dbReference>
<dbReference type="PIRSF" id="PIRSF003180">
    <property type="entry name" value="DiGMPpdiest_YuxH"/>
    <property type="match status" value="1"/>
</dbReference>
<dbReference type="InterPro" id="IPR013976">
    <property type="entry name" value="HDOD"/>
</dbReference>
<dbReference type="Pfam" id="PF00563">
    <property type="entry name" value="EAL"/>
    <property type="match status" value="1"/>
</dbReference>
<dbReference type="InterPro" id="IPR001633">
    <property type="entry name" value="EAL_dom"/>
</dbReference>
<dbReference type="Gene3D" id="3.20.20.450">
    <property type="entry name" value="EAL domain"/>
    <property type="match status" value="1"/>
</dbReference>
<accession>A0AB94IMV6</accession>
<dbReference type="InterPro" id="IPR014408">
    <property type="entry name" value="dGMP_Pdiesterase_EAL/HD-GYP"/>
</dbReference>
<evidence type="ECO:0000259" key="1">
    <source>
        <dbReference type="PROSITE" id="PS50883"/>
    </source>
</evidence>
<protein>
    <recommendedName>
        <fullName evidence="5">Diguanylate phosphodiesterase</fullName>
    </recommendedName>
</protein>
<dbReference type="SUPFAM" id="SSF109604">
    <property type="entry name" value="HD-domain/PDEase-like"/>
    <property type="match status" value="1"/>
</dbReference>
<evidence type="ECO:0000259" key="2">
    <source>
        <dbReference type="PROSITE" id="PS51833"/>
    </source>
</evidence>
<dbReference type="Gene3D" id="1.10.3210.10">
    <property type="entry name" value="Hypothetical protein af1432"/>
    <property type="match status" value="1"/>
</dbReference>
<dbReference type="InterPro" id="IPR035919">
    <property type="entry name" value="EAL_sf"/>
</dbReference>
<reference evidence="3 4" key="1">
    <citation type="journal article" date="2014" name="Environ. Microbiol.">
        <title>The nitrate-ammonifying and nosZ-carrying bacterium Bacillus vireti is a potent source and sink for nitric and nitrous oxide under high nitrate conditions.</title>
        <authorList>
            <person name="Mania D."/>
            <person name="Heylen K."/>
            <person name="van Spanning R.J."/>
            <person name="Frostegard A."/>
        </authorList>
    </citation>
    <scope>NUCLEOTIDE SEQUENCE [LARGE SCALE GENOMIC DNA]</scope>
    <source>
        <strain evidence="3 4">LMG 21834</strain>
    </source>
</reference>
<gene>
    <name evidence="3" type="ORF">BAVI_12939</name>
</gene>
<evidence type="ECO:0000313" key="4">
    <source>
        <dbReference type="Proteomes" id="UP000018877"/>
    </source>
</evidence>
<dbReference type="PANTHER" id="PTHR33525">
    <property type="match status" value="1"/>
</dbReference>
<dbReference type="SMART" id="SM00052">
    <property type="entry name" value="EAL"/>
    <property type="match status" value="1"/>
</dbReference>
<dbReference type="SUPFAM" id="SSF141868">
    <property type="entry name" value="EAL domain-like"/>
    <property type="match status" value="1"/>
</dbReference>
<dbReference type="Proteomes" id="UP000018877">
    <property type="component" value="Unassembled WGS sequence"/>
</dbReference>
<sequence length="408" mass="47409">MDVFVARQPIFTKTKEIFAYELLYRNNLDNSFPEINGDVATTDVIINSFINIGMDELSNGKVCFINFTENLLKLRLPTYLHPNEIVVELLETIELTQEILDICQELKSKGFQIALDDFVLKKDNPYYFPLLELANIVKVDFRDTLPYMRKIIERLSLKYDYTLLAEKIETIEEFESAVKSGYEYFQGYFFSKPVILSTHDVPEYFQNYFPIINHLSHSEPDLDLITQLIEQDVSLTYKLLKLSNSPAYGSISKINSIRQAIVRLGLNELKRWLYILSLRGTTTRKNEWSRELFNNSLIRAKVCELISLRKSNRKESSSYFLTGLFSLMDALLGMEMEKILQLIPLQDDICDALIGKANQMKNTLDLITSIERGAWEDVSLWCKKLQIQDDIALDCYHEAFIWAKNLMN</sequence>
<keyword evidence="4" id="KW-1185">Reference proteome</keyword>
<organism evidence="3 4">
    <name type="scientific">Neobacillus vireti LMG 21834</name>
    <dbReference type="NCBI Taxonomy" id="1131730"/>
    <lineage>
        <taxon>Bacteria</taxon>
        <taxon>Bacillati</taxon>
        <taxon>Bacillota</taxon>
        <taxon>Bacilli</taxon>
        <taxon>Bacillales</taxon>
        <taxon>Bacillaceae</taxon>
        <taxon>Neobacillus</taxon>
    </lineage>
</organism>
<evidence type="ECO:0008006" key="5">
    <source>
        <dbReference type="Google" id="ProtNLM"/>
    </source>
</evidence>
<evidence type="ECO:0000313" key="3">
    <source>
        <dbReference type="EMBL" id="ETI68377.1"/>
    </source>
</evidence>
<dbReference type="EMBL" id="ALAN01000071">
    <property type="protein sequence ID" value="ETI68377.1"/>
    <property type="molecule type" value="Genomic_DNA"/>
</dbReference>
<comment type="caution">
    <text evidence="3">The sequence shown here is derived from an EMBL/GenBank/DDBJ whole genome shotgun (WGS) entry which is preliminary data.</text>
</comment>
<dbReference type="PROSITE" id="PS50883">
    <property type="entry name" value="EAL"/>
    <property type="match status" value="1"/>
</dbReference>
<dbReference type="RefSeq" id="WP_024028771.1">
    <property type="nucleotide sequence ID" value="NZ_ALAN01000071.1"/>
</dbReference>
<proteinExistence type="predicted"/>
<name>A0AB94IMV6_9BACI</name>
<dbReference type="Pfam" id="PF08668">
    <property type="entry name" value="HDOD"/>
    <property type="match status" value="1"/>
</dbReference>